<keyword evidence="2" id="KW-0808">Transferase</keyword>
<reference evidence="6" key="1">
    <citation type="journal article" date="2019" name="Int. J. Syst. Evol. Microbiol.">
        <title>The Global Catalogue of Microorganisms (GCM) 10K type strain sequencing project: providing services to taxonomists for standard genome sequencing and annotation.</title>
        <authorList>
            <consortium name="The Broad Institute Genomics Platform"/>
            <consortium name="The Broad Institute Genome Sequencing Center for Infectious Disease"/>
            <person name="Wu L."/>
            <person name="Ma J."/>
        </authorList>
    </citation>
    <scope>NUCLEOTIDE SEQUENCE [LARGE SCALE GENOMIC DNA]</scope>
    <source>
        <strain evidence="6">CGMCC 1.15180</strain>
    </source>
</reference>
<accession>A0ABW1MPG1</accession>
<dbReference type="InterPro" id="IPR042113">
    <property type="entry name" value="P_AcTrfase_dom1"/>
</dbReference>
<evidence type="ECO:0000256" key="2">
    <source>
        <dbReference type="ARBA" id="ARBA00022679"/>
    </source>
</evidence>
<evidence type="ECO:0000256" key="1">
    <source>
        <dbReference type="ARBA" id="ARBA00005656"/>
    </source>
</evidence>
<keyword evidence="6" id="KW-1185">Reference proteome</keyword>
<keyword evidence="3" id="KW-0012">Acyltransferase</keyword>
<dbReference type="InterPro" id="IPR050500">
    <property type="entry name" value="Phos_Acetyltrans/Butyryltrans"/>
</dbReference>
<organism evidence="5 6">
    <name type="scientific">Streptomyces ochraceiscleroticus</name>
    <dbReference type="NCBI Taxonomy" id="47761"/>
    <lineage>
        <taxon>Bacteria</taxon>
        <taxon>Bacillati</taxon>
        <taxon>Actinomycetota</taxon>
        <taxon>Actinomycetes</taxon>
        <taxon>Kitasatosporales</taxon>
        <taxon>Streptomycetaceae</taxon>
        <taxon>Streptomyces</taxon>
    </lineage>
</organism>
<dbReference type="Proteomes" id="UP001596139">
    <property type="component" value="Unassembled WGS sequence"/>
</dbReference>
<comment type="similarity">
    <text evidence="1">Belongs to the phosphate acetyltransferase and butyryltransferase family.</text>
</comment>
<dbReference type="NCBIfam" id="NF007233">
    <property type="entry name" value="PRK09653.1"/>
    <property type="match status" value="1"/>
</dbReference>
<dbReference type="PANTHER" id="PTHR43356">
    <property type="entry name" value="PHOSPHATE ACETYLTRANSFERASE"/>
    <property type="match status" value="1"/>
</dbReference>
<dbReference type="EMBL" id="JBHSPX010000007">
    <property type="protein sequence ID" value="MFC6065686.1"/>
    <property type="molecule type" value="Genomic_DNA"/>
</dbReference>
<dbReference type="Pfam" id="PF01515">
    <property type="entry name" value="PTA_PTB"/>
    <property type="match status" value="1"/>
</dbReference>
<dbReference type="Gene3D" id="3.40.50.10750">
    <property type="entry name" value="Isocitrate/Isopropylmalate dehydrogenase-like"/>
    <property type="match status" value="1"/>
</dbReference>
<dbReference type="InterPro" id="IPR042112">
    <property type="entry name" value="P_AcTrfase_dom2"/>
</dbReference>
<dbReference type="PANTHER" id="PTHR43356:SF1">
    <property type="entry name" value="PHOSPHATE ACETYLTRANSFERASE EUTD"/>
    <property type="match status" value="1"/>
</dbReference>
<evidence type="ECO:0000259" key="4">
    <source>
        <dbReference type="Pfam" id="PF01515"/>
    </source>
</evidence>
<evidence type="ECO:0000313" key="6">
    <source>
        <dbReference type="Proteomes" id="UP001596139"/>
    </source>
</evidence>
<dbReference type="Gene3D" id="3.40.50.10950">
    <property type="match status" value="1"/>
</dbReference>
<evidence type="ECO:0000313" key="5">
    <source>
        <dbReference type="EMBL" id="MFC6065686.1"/>
    </source>
</evidence>
<evidence type="ECO:0000256" key="3">
    <source>
        <dbReference type="ARBA" id="ARBA00023315"/>
    </source>
</evidence>
<dbReference type="InterPro" id="IPR002505">
    <property type="entry name" value="PTA_PTB"/>
</dbReference>
<proteinExistence type="inferred from homology"/>
<dbReference type="PIRSF" id="PIRSF000428">
    <property type="entry name" value="P_Ac_trans"/>
    <property type="match status" value="1"/>
</dbReference>
<dbReference type="SUPFAM" id="SSF53659">
    <property type="entry name" value="Isocitrate/Isopropylmalate dehydrogenase-like"/>
    <property type="match status" value="1"/>
</dbReference>
<sequence>MLTAPPPAESLITTWSERLRTTSQKPRIALAEGTDPRALWAAAHLAEQGTVTPVLTGNPTRIRELAADLDLKLPEDPHALDILDPARLAADSRCTDALAEALAARRRLTSHDRRELAADPLFLTATALRLGDVDGCVAGSNRPTADVLRAGLYVVGLAPGIRTLSSSFLMVLPDGRTLGYGDCAVVVDPTSRELADIARATAATYSALTGERPRIALLSFSTKGSARHPQVDRVREAVLLLRAADPELEVDGDLQYDAAAVPAIGRAKAPASPVAGQANAFIFPGLAAGNIGYKIAQRLGGAAAIGPLLQGLAAPLHDLSRGCSGPDIAALALATGVQAAERQRTLPLVTRSGDPADRRNSR</sequence>
<gene>
    <name evidence="5" type="ORF">ACFP4F_24525</name>
</gene>
<comment type="caution">
    <text evidence="5">The sequence shown here is derived from an EMBL/GenBank/DDBJ whole genome shotgun (WGS) entry which is preliminary data.</text>
</comment>
<dbReference type="InterPro" id="IPR012147">
    <property type="entry name" value="P_Ac_Bu_trans"/>
</dbReference>
<feature type="domain" description="Phosphate acetyl/butaryl transferase" evidence="4">
    <location>
        <begin position="20"/>
        <end position="334"/>
    </location>
</feature>
<protein>
    <submittedName>
        <fullName evidence="5">Phosphotransacetylase</fullName>
    </submittedName>
</protein>
<name>A0ABW1MPG1_9ACTN</name>
<dbReference type="RefSeq" id="WP_063761861.1">
    <property type="nucleotide sequence ID" value="NZ_JBHSPX010000007.1"/>
</dbReference>